<sequence length="201" mass="23086">MGDLKVKIRIRPPTKAVDAPPANAASDKPPGDEPEGQHENGNETPTKKRSPQLRPVYLTAPQATDAVNYQAWKKVCEYKEPEENPVMTGVIPMDDLNKLWRETVSQHQAQVARVQKRKDIELKMKEDREKEIQALREAAQEEEAKRQREEDAARARDEARRKELREKARLERETLSQTIDMDAQQQIMDDDDDDDDDLGGF</sequence>
<dbReference type="EMBL" id="HBHK01026708">
    <property type="protein sequence ID" value="CAD9706554.1"/>
    <property type="molecule type" value="Transcribed_RNA"/>
</dbReference>
<feature type="region of interest" description="Disordered" evidence="1">
    <location>
        <begin position="1"/>
        <end position="55"/>
    </location>
</feature>
<reference evidence="2" key="1">
    <citation type="submission" date="2021-01" db="EMBL/GenBank/DDBJ databases">
        <authorList>
            <person name="Corre E."/>
            <person name="Pelletier E."/>
            <person name="Niang G."/>
            <person name="Scheremetjew M."/>
            <person name="Finn R."/>
            <person name="Kale V."/>
            <person name="Holt S."/>
            <person name="Cochrane G."/>
            <person name="Meng A."/>
            <person name="Brown T."/>
            <person name="Cohen L."/>
        </authorList>
    </citation>
    <scope>NUCLEOTIDE SEQUENCE</scope>
    <source>
        <strain evidence="2">NY070348D</strain>
    </source>
</reference>
<protein>
    <submittedName>
        <fullName evidence="2">Uncharacterized protein</fullName>
    </submittedName>
</protein>
<organism evidence="2">
    <name type="scientific">Mucochytrium quahogii</name>
    <dbReference type="NCBI Taxonomy" id="96639"/>
    <lineage>
        <taxon>Eukaryota</taxon>
        <taxon>Sar</taxon>
        <taxon>Stramenopiles</taxon>
        <taxon>Bigyra</taxon>
        <taxon>Labyrinthulomycetes</taxon>
        <taxon>Thraustochytrida</taxon>
        <taxon>Thraustochytriidae</taxon>
        <taxon>Mucochytrium</taxon>
    </lineage>
</organism>
<feature type="compositionally biased region" description="Basic and acidic residues" evidence="1">
    <location>
        <begin position="136"/>
        <end position="174"/>
    </location>
</feature>
<feature type="compositionally biased region" description="Acidic residues" evidence="1">
    <location>
        <begin position="188"/>
        <end position="201"/>
    </location>
</feature>
<proteinExistence type="predicted"/>
<dbReference type="AlphaFoldDB" id="A0A7S2SR20"/>
<gene>
    <name evidence="2" type="ORF">QSP1433_LOCUS16807</name>
</gene>
<name>A0A7S2SR20_9STRA</name>
<feature type="region of interest" description="Disordered" evidence="1">
    <location>
        <begin position="136"/>
        <end position="201"/>
    </location>
</feature>
<evidence type="ECO:0000313" key="2">
    <source>
        <dbReference type="EMBL" id="CAD9706554.1"/>
    </source>
</evidence>
<feature type="compositionally biased region" description="Basic and acidic residues" evidence="1">
    <location>
        <begin position="29"/>
        <end position="41"/>
    </location>
</feature>
<accession>A0A7S2SR20</accession>
<evidence type="ECO:0000256" key="1">
    <source>
        <dbReference type="SAM" id="MobiDB-lite"/>
    </source>
</evidence>